<comment type="caution">
    <text evidence="2">The sequence shown here is derived from an EMBL/GenBank/DDBJ whole genome shotgun (WGS) entry which is preliminary data.</text>
</comment>
<evidence type="ECO:0000256" key="1">
    <source>
        <dbReference type="SAM" id="MobiDB-lite"/>
    </source>
</evidence>
<dbReference type="EMBL" id="BKCJ011170791">
    <property type="protein sequence ID" value="GFC98224.1"/>
    <property type="molecule type" value="Genomic_DNA"/>
</dbReference>
<gene>
    <name evidence="2" type="ORF">Tci_870194</name>
</gene>
<reference evidence="2" key="1">
    <citation type="journal article" date="2019" name="Sci. Rep.">
        <title>Draft genome of Tanacetum cinerariifolium, the natural source of mosquito coil.</title>
        <authorList>
            <person name="Yamashiro T."/>
            <person name="Shiraishi A."/>
            <person name="Satake H."/>
            <person name="Nakayama K."/>
        </authorList>
    </citation>
    <scope>NUCLEOTIDE SEQUENCE</scope>
</reference>
<organism evidence="2">
    <name type="scientific">Tanacetum cinerariifolium</name>
    <name type="common">Dalmatian daisy</name>
    <name type="synonym">Chrysanthemum cinerariifolium</name>
    <dbReference type="NCBI Taxonomy" id="118510"/>
    <lineage>
        <taxon>Eukaryota</taxon>
        <taxon>Viridiplantae</taxon>
        <taxon>Streptophyta</taxon>
        <taxon>Embryophyta</taxon>
        <taxon>Tracheophyta</taxon>
        <taxon>Spermatophyta</taxon>
        <taxon>Magnoliopsida</taxon>
        <taxon>eudicotyledons</taxon>
        <taxon>Gunneridae</taxon>
        <taxon>Pentapetalae</taxon>
        <taxon>asterids</taxon>
        <taxon>campanulids</taxon>
        <taxon>Asterales</taxon>
        <taxon>Asteraceae</taxon>
        <taxon>Asteroideae</taxon>
        <taxon>Anthemideae</taxon>
        <taxon>Anthemidinae</taxon>
        <taxon>Tanacetum</taxon>
    </lineage>
</organism>
<evidence type="ECO:0000313" key="2">
    <source>
        <dbReference type="EMBL" id="GFC98224.1"/>
    </source>
</evidence>
<feature type="non-terminal residue" evidence="2">
    <location>
        <position position="142"/>
    </location>
</feature>
<sequence length="142" mass="15937">MFSPTPDTGIDSLFESTHRVHAPVSTIVVPLLVTAPTLPSPSIPIMSQTSYSMVVDLFKLELKKILIEKIESNKSIHRSDEQRNLHKALVDAYKCDKIILDTYGDTITLKRRRDDADKDEEPSAGSDQGSKRRREGKELKST</sequence>
<feature type="region of interest" description="Disordered" evidence="1">
    <location>
        <begin position="110"/>
        <end position="142"/>
    </location>
</feature>
<accession>A0A699SKD4</accession>
<protein>
    <submittedName>
        <fullName evidence="2">Uncharacterized protein</fullName>
    </submittedName>
</protein>
<name>A0A699SKD4_TANCI</name>
<proteinExistence type="predicted"/>
<dbReference type="AlphaFoldDB" id="A0A699SKD4"/>